<comment type="caution">
    <text evidence="10">The sequence shown here is derived from an EMBL/GenBank/DDBJ whole genome shotgun (WGS) entry which is preliminary data.</text>
</comment>
<keyword evidence="11" id="KW-1185">Reference proteome</keyword>
<keyword evidence="6 10" id="KW-0489">Methyltransferase</keyword>
<dbReference type="AlphaFoldDB" id="A0A7X1IZ18"/>
<dbReference type="EC" id="2.1.1.77" evidence="3 9"/>
<dbReference type="NCBIfam" id="TIGR00080">
    <property type="entry name" value="pimt"/>
    <property type="match status" value="1"/>
</dbReference>
<evidence type="ECO:0000256" key="5">
    <source>
        <dbReference type="ARBA" id="ARBA00022490"/>
    </source>
</evidence>
<dbReference type="CDD" id="cd02440">
    <property type="entry name" value="AdoMet_MTases"/>
    <property type="match status" value="1"/>
</dbReference>
<proteinExistence type="inferred from homology"/>
<evidence type="ECO:0000256" key="8">
    <source>
        <dbReference type="ARBA" id="ARBA00022691"/>
    </source>
</evidence>
<evidence type="ECO:0000256" key="9">
    <source>
        <dbReference type="NCBIfam" id="TIGR00080"/>
    </source>
</evidence>
<evidence type="ECO:0000256" key="4">
    <source>
        <dbReference type="ARBA" id="ARBA00013346"/>
    </source>
</evidence>
<dbReference type="InterPro" id="IPR029063">
    <property type="entry name" value="SAM-dependent_MTases_sf"/>
</dbReference>
<dbReference type="Proteomes" id="UP000584670">
    <property type="component" value="Unassembled WGS sequence"/>
</dbReference>
<evidence type="ECO:0000256" key="2">
    <source>
        <dbReference type="ARBA" id="ARBA00005369"/>
    </source>
</evidence>
<dbReference type="Pfam" id="PF01135">
    <property type="entry name" value="PCMT"/>
    <property type="match status" value="1"/>
</dbReference>
<dbReference type="GO" id="GO:0005737">
    <property type="term" value="C:cytoplasm"/>
    <property type="evidence" value="ECO:0007669"/>
    <property type="project" value="UniProtKB-SubCell"/>
</dbReference>
<evidence type="ECO:0000256" key="1">
    <source>
        <dbReference type="ARBA" id="ARBA00004496"/>
    </source>
</evidence>
<dbReference type="GO" id="GO:0004719">
    <property type="term" value="F:protein-L-isoaspartate (D-aspartate) O-methyltransferase activity"/>
    <property type="evidence" value="ECO:0007669"/>
    <property type="project" value="UniProtKB-UniRule"/>
</dbReference>
<gene>
    <name evidence="10" type="ORF">H4N64_02645</name>
</gene>
<reference evidence="10 11" key="1">
    <citation type="submission" date="2020-08" db="EMBL/GenBank/DDBJ databases">
        <title>Streptomyces sp. PSKA01 genome sequencing and assembly.</title>
        <authorList>
            <person name="Mandal S."/>
            <person name="Maiti P.K."/>
            <person name="Das P."/>
        </authorList>
    </citation>
    <scope>NUCLEOTIDE SEQUENCE [LARGE SCALE GENOMIC DNA]</scope>
    <source>
        <strain evidence="10 11">PSKA01</strain>
    </source>
</reference>
<dbReference type="InterPro" id="IPR000682">
    <property type="entry name" value="PCMT"/>
</dbReference>
<evidence type="ECO:0000313" key="11">
    <source>
        <dbReference type="Proteomes" id="UP000584670"/>
    </source>
</evidence>
<dbReference type="NCBIfam" id="NF001453">
    <property type="entry name" value="PRK00312.1"/>
    <property type="match status" value="1"/>
</dbReference>
<accession>A0A7X1IZ18</accession>
<evidence type="ECO:0000256" key="3">
    <source>
        <dbReference type="ARBA" id="ARBA00011890"/>
    </source>
</evidence>
<dbReference type="EMBL" id="JACMSF010000002">
    <property type="protein sequence ID" value="MBC2900515.1"/>
    <property type="molecule type" value="Genomic_DNA"/>
</dbReference>
<name>A0A7X1IZ18_9ACTN</name>
<keyword evidence="8" id="KW-0949">S-adenosyl-L-methionine</keyword>
<dbReference type="GO" id="GO:0030091">
    <property type="term" value="P:protein repair"/>
    <property type="evidence" value="ECO:0007669"/>
    <property type="project" value="UniProtKB-UniRule"/>
</dbReference>
<organism evidence="10 11">
    <name type="scientific">Streptomyces cupreus</name>
    <dbReference type="NCBI Taxonomy" id="2759956"/>
    <lineage>
        <taxon>Bacteria</taxon>
        <taxon>Bacillati</taxon>
        <taxon>Actinomycetota</taxon>
        <taxon>Actinomycetes</taxon>
        <taxon>Kitasatosporales</taxon>
        <taxon>Streptomycetaceae</taxon>
        <taxon>Streptomyces</taxon>
    </lineage>
</organism>
<evidence type="ECO:0000313" key="10">
    <source>
        <dbReference type="EMBL" id="MBC2900515.1"/>
    </source>
</evidence>
<protein>
    <recommendedName>
        <fullName evidence="4 9">Protein-L-isoaspartate O-methyltransferase</fullName>
        <ecNumber evidence="3 9">2.1.1.77</ecNumber>
    </recommendedName>
</protein>
<comment type="subcellular location">
    <subcellularLocation>
        <location evidence="1">Cytoplasm</location>
    </subcellularLocation>
</comment>
<comment type="similarity">
    <text evidence="2">Belongs to the methyltransferase superfamily. L-isoaspartyl/D-aspartyl protein methyltransferase family.</text>
</comment>
<keyword evidence="5" id="KW-0963">Cytoplasm</keyword>
<dbReference type="SUPFAM" id="SSF53335">
    <property type="entry name" value="S-adenosyl-L-methionine-dependent methyltransferases"/>
    <property type="match status" value="1"/>
</dbReference>
<dbReference type="PANTHER" id="PTHR11579">
    <property type="entry name" value="PROTEIN-L-ISOASPARTATE O-METHYLTRANSFERASE"/>
    <property type="match status" value="1"/>
</dbReference>
<keyword evidence="7 10" id="KW-0808">Transferase</keyword>
<dbReference type="Gene3D" id="3.40.50.150">
    <property type="entry name" value="Vaccinia Virus protein VP39"/>
    <property type="match status" value="1"/>
</dbReference>
<dbReference type="GO" id="GO:0032259">
    <property type="term" value="P:methylation"/>
    <property type="evidence" value="ECO:0007669"/>
    <property type="project" value="UniProtKB-KW"/>
</dbReference>
<evidence type="ECO:0000256" key="7">
    <source>
        <dbReference type="ARBA" id="ARBA00022679"/>
    </source>
</evidence>
<dbReference type="PANTHER" id="PTHR11579:SF0">
    <property type="entry name" value="PROTEIN-L-ISOASPARTATE(D-ASPARTATE) O-METHYLTRANSFERASE"/>
    <property type="match status" value="1"/>
</dbReference>
<evidence type="ECO:0000256" key="6">
    <source>
        <dbReference type="ARBA" id="ARBA00022603"/>
    </source>
</evidence>
<dbReference type="RefSeq" id="WP_186280422.1">
    <property type="nucleotide sequence ID" value="NZ_JACMSF010000002.1"/>
</dbReference>
<sequence>MAYESSPEDLVRAARAVGVTDERLLDAVRGIPRAEFVPAEHVASAYRDTPVPLPHDQVTTQPSLVAMMVSALGLTGGERVLEVGTGYGWQTALLARLAAYVVSVERWPDLVEEARCRLGGQGIENAAIVLGDGTLGVPDRAPYDAVIVCAAFPEVPEPLVAQLRTGGRLVQPIGPGGREQVELYERRAHGLVHHSTVTPAHFVRLYGAHGYDQHDQR</sequence>